<comment type="caution">
    <text evidence="1">The sequence shown here is derived from an EMBL/GenBank/DDBJ whole genome shotgun (WGS) entry which is preliminary data.</text>
</comment>
<accession>A0ABU9ETN7</accession>
<dbReference type="Proteomes" id="UP001387447">
    <property type="component" value="Unassembled WGS sequence"/>
</dbReference>
<dbReference type="EMBL" id="JBBWYZ010000026">
    <property type="protein sequence ID" value="MEK9514779.1"/>
    <property type="molecule type" value="Genomic_DNA"/>
</dbReference>
<evidence type="ECO:0000313" key="2">
    <source>
        <dbReference type="Proteomes" id="UP001387447"/>
    </source>
</evidence>
<dbReference type="RefSeq" id="WP_368663262.1">
    <property type="nucleotide sequence ID" value="NZ_JBBWYZ010000026.1"/>
</dbReference>
<protein>
    <submittedName>
        <fullName evidence="1">Uncharacterized protein</fullName>
    </submittedName>
</protein>
<organism evidence="1 2">
    <name type="scientific">Limnospira fusiformis PMC 851.14</name>
    <dbReference type="NCBI Taxonomy" id="2219512"/>
    <lineage>
        <taxon>Bacteria</taxon>
        <taxon>Bacillati</taxon>
        <taxon>Cyanobacteriota</taxon>
        <taxon>Cyanophyceae</taxon>
        <taxon>Oscillatoriophycideae</taxon>
        <taxon>Oscillatoriales</taxon>
        <taxon>Sirenicapillariaceae</taxon>
        <taxon>Limnospira</taxon>
    </lineage>
</organism>
<name>A0ABU9ETN7_LIMFS</name>
<sequence length="59" mass="6416">MTQPIVTPRIAAIVTIALQSFADRSDHISLASQIGAIASQFQSLESQIESHSLERSHLN</sequence>
<keyword evidence="2" id="KW-1185">Reference proteome</keyword>
<gene>
    <name evidence="1" type="ORF">AAEJ74_24920</name>
</gene>
<evidence type="ECO:0000313" key="1">
    <source>
        <dbReference type="EMBL" id="MEK9514779.1"/>
    </source>
</evidence>
<reference evidence="1 2" key="1">
    <citation type="journal article" date="2024" name="Front. Microbiol.">
        <title>Transcriptomic insights into the dominance of two phototrophs throughout the water column of a tropical hypersaline-alkaline crater lake (Dziani Dzaha, Mayotte).</title>
        <authorList>
            <person name="Duperron S."/>
            <person name="Halary S."/>
            <person name="Bouly J.-P."/>
            <person name="Roussel T."/>
            <person name="Hugoni M."/>
            <person name="Bruto M."/>
            <person name="Oger P."/>
            <person name="Duval C."/>
            <person name="Woo A."/>
            <person name="Jezequiel D."/>
            <person name="Ader M."/>
            <person name="Leboulanger C."/>
            <person name="Agogue H."/>
            <person name="Grossi V."/>
            <person name="Trousselier M."/>
            <person name="Bernard C."/>
        </authorList>
    </citation>
    <scope>NUCLEOTIDE SEQUENCE [LARGE SCALE GENOMIC DNA]</scope>
    <source>
        <strain evidence="1 2">PMC 851.14</strain>
    </source>
</reference>
<proteinExistence type="predicted"/>